<name>A0A3M7RJC8_BRAPC</name>
<protein>
    <submittedName>
        <fullName evidence="1">Uncharacterized protein</fullName>
    </submittedName>
</protein>
<evidence type="ECO:0000313" key="2">
    <source>
        <dbReference type="Proteomes" id="UP000276133"/>
    </source>
</evidence>
<comment type="caution">
    <text evidence="1">The sequence shown here is derived from an EMBL/GenBank/DDBJ whole genome shotgun (WGS) entry which is preliminary data.</text>
</comment>
<dbReference type="OrthoDB" id="10552365at2759"/>
<dbReference type="AlphaFoldDB" id="A0A3M7RJC8"/>
<keyword evidence="2" id="KW-1185">Reference proteome</keyword>
<accession>A0A3M7RJC8</accession>
<organism evidence="1 2">
    <name type="scientific">Brachionus plicatilis</name>
    <name type="common">Marine rotifer</name>
    <name type="synonym">Brachionus muelleri</name>
    <dbReference type="NCBI Taxonomy" id="10195"/>
    <lineage>
        <taxon>Eukaryota</taxon>
        <taxon>Metazoa</taxon>
        <taxon>Spiralia</taxon>
        <taxon>Gnathifera</taxon>
        <taxon>Rotifera</taxon>
        <taxon>Eurotatoria</taxon>
        <taxon>Monogononta</taxon>
        <taxon>Pseudotrocha</taxon>
        <taxon>Ploima</taxon>
        <taxon>Brachionidae</taxon>
        <taxon>Brachionus</taxon>
    </lineage>
</organism>
<gene>
    <name evidence="1" type="ORF">BpHYR1_052846</name>
</gene>
<sequence length="294" mass="34738">MSLRITYMDKRFNNPRSLRHYKPIYMPNTSNESIYVRPSKHVSRRSQSPFRKYEECIKQKMASTSPKCESLERKKSDIVGQNHDNKEEQTIFYKNKYFLNLSPKTRPPVEKKIQPQEQNDVLCSNCMTKINKDKENVKIFETLKIEEPLGTPDPEEKILDFFDDSSFDIHLDPEKAEQFMNLLIAEDELLRKKIANGQMDEKTIKRLERLSELRKKYCDFKKSKRKIVEIPIIHEKSQPNEWKISPPRQFSNANISKISSKPMRKKVDFGLNKIKSLSDPNFSLELSKHPLVRE</sequence>
<proteinExistence type="predicted"/>
<evidence type="ECO:0000313" key="1">
    <source>
        <dbReference type="EMBL" id="RNA23425.1"/>
    </source>
</evidence>
<reference evidence="1 2" key="1">
    <citation type="journal article" date="2018" name="Sci. Rep.">
        <title>Genomic signatures of local adaptation to the degree of environmental predictability in rotifers.</title>
        <authorList>
            <person name="Franch-Gras L."/>
            <person name="Hahn C."/>
            <person name="Garcia-Roger E.M."/>
            <person name="Carmona M.J."/>
            <person name="Serra M."/>
            <person name="Gomez A."/>
        </authorList>
    </citation>
    <scope>NUCLEOTIDE SEQUENCE [LARGE SCALE GENOMIC DNA]</scope>
    <source>
        <strain evidence="1">HYR1</strain>
    </source>
</reference>
<dbReference type="Proteomes" id="UP000276133">
    <property type="component" value="Unassembled WGS sequence"/>
</dbReference>
<dbReference type="EMBL" id="REGN01003291">
    <property type="protein sequence ID" value="RNA23425.1"/>
    <property type="molecule type" value="Genomic_DNA"/>
</dbReference>